<dbReference type="RefSeq" id="WP_035933317.1">
    <property type="nucleotide sequence ID" value="NZ_CADFFX010000015.1"/>
</dbReference>
<feature type="domain" description="Rap1a immunity protein" evidence="2">
    <location>
        <begin position="21"/>
        <end position="114"/>
    </location>
</feature>
<dbReference type="AlphaFoldDB" id="A0A069PN98"/>
<dbReference type="Gene3D" id="1.10.890.40">
    <property type="match status" value="1"/>
</dbReference>
<evidence type="ECO:0000259" key="2">
    <source>
        <dbReference type="Pfam" id="PF18602"/>
    </source>
</evidence>
<proteinExistence type="predicted"/>
<dbReference type="Pfam" id="PF18602">
    <property type="entry name" value="Rap1a"/>
    <property type="match status" value="1"/>
</dbReference>
<keyword evidence="4" id="KW-1185">Reference proteome</keyword>
<evidence type="ECO:0000313" key="4">
    <source>
        <dbReference type="Proteomes" id="UP000027466"/>
    </source>
</evidence>
<dbReference type="STRING" id="60547.GCA_000751215_03327"/>
<feature type="chain" id="PRO_5007372262" description="Rap1a immunity protein domain-containing protein" evidence="1">
    <location>
        <begin position="20"/>
        <end position="118"/>
    </location>
</feature>
<dbReference type="InterPro" id="IPR041238">
    <property type="entry name" value="Rap1a"/>
</dbReference>
<protein>
    <recommendedName>
        <fullName evidence="2">Rap1a immunity protein domain-containing protein</fullName>
    </recommendedName>
</protein>
<feature type="signal peptide" evidence="1">
    <location>
        <begin position="1"/>
        <end position="19"/>
    </location>
</feature>
<dbReference type="Proteomes" id="UP000027466">
    <property type="component" value="Unassembled WGS sequence"/>
</dbReference>
<gene>
    <name evidence="3" type="ORF">BG61_17880</name>
</gene>
<comment type="caution">
    <text evidence="3">The sequence shown here is derived from an EMBL/GenBank/DDBJ whole genome shotgun (WGS) entry which is preliminary data.</text>
</comment>
<evidence type="ECO:0000313" key="3">
    <source>
        <dbReference type="EMBL" id="KDR41369.1"/>
    </source>
</evidence>
<organism evidence="3 4">
    <name type="scientific">Caballeronia glathei</name>
    <dbReference type="NCBI Taxonomy" id="60547"/>
    <lineage>
        <taxon>Bacteria</taxon>
        <taxon>Pseudomonadati</taxon>
        <taxon>Pseudomonadota</taxon>
        <taxon>Betaproteobacteria</taxon>
        <taxon>Burkholderiales</taxon>
        <taxon>Burkholderiaceae</taxon>
        <taxon>Caballeronia</taxon>
    </lineage>
</organism>
<dbReference type="EMBL" id="JFHC01000028">
    <property type="protein sequence ID" value="KDR41369.1"/>
    <property type="molecule type" value="Genomic_DNA"/>
</dbReference>
<keyword evidence="1" id="KW-0732">Signal</keyword>
<accession>A0A069PN98</accession>
<name>A0A069PN98_9BURK</name>
<sequence length="118" mass="12208">MLRVFVMASVLAVPVSAAAFTGNDLNKLCTKTDPVSRSACAAYIEGAADGIYNTIEAIGGTSGPQVGQYFCLPADVKPQVLTDAVRRYIADNPDKAGYNATTMVSLGLGKAFPCKAGS</sequence>
<evidence type="ECO:0000256" key="1">
    <source>
        <dbReference type="SAM" id="SignalP"/>
    </source>
</evidence>
<reference evidence="3 4" key="1">
    <citation type="submission" date="2014-03" db="EMBL/GenBank/DDBJ databases">
        <title>Draft Genome Sequences of Four Burkholderia Strains.</title>
        <authorList>
            <person name="Liu X.Y."/>
            <person name="Li C.X."/>
            <person name="Xu J.H."/>
        </authorList>
    </citation>
    <scope>NUCLEOTIDE SEQUENCE [LARGE SCALE GENOMIC DNA]</scope>
    <source>
        <strain evidence="3 4">DSM 50014</strain>
    </source>
</reference>